<dbReference type="EMBL" id="AJIL01000012">
    <property type="protein sequence ID" value="KNF04564.1"/>
    <property type="molecule type" value="Genomic_DNA"/>
</dbReference>
<dbReference type="OrthoDB" id="3364670at2759"/>
<name>A0A0L0VZ44_9BASI</name>
<accession>A0A0L0VZ44</accession>
<gene>
    <name evidence="1" type="ORF">PSTG_02474</name>
</gene>
<keyword evidence="2" id="KW-1185">Reference proteome</keyword>
<comment type="caution">
    <text evidence="1">The sequence shown here is derived from an EMBL/GenBank/DDBJ whole genome shotgun (WGS) entry which is preliminary data.</text>
</comment>
<dbReference type="InterPro" id="IPR040521">
    <property type="entry name" value="KDZ"/>
</dbReference>
<dbReference type="Pfam" id="PF18758">
    <property type="entry name" value="KDZ"/>
    <property type="match status" value="1"/>
</dbReference>
<protein>
    <recommendedName>
        <fullName evidence="3">CxC2-like cysteine cluster KDZ transposase-associated domain-containing protein</fullName>
    </recommendedName>
</protein>
<dbReference type="PANTHER" id="PTHR33096:SF1">
    <property type="entry name" value="CXC1-LIKE CYSTEINE CLUSTER ASSOCIATED WITH KDZ TRANSPOSASES DOMAIN-CONTAINING PROTEIN"/>
    <property type="match status" value="1"/>
</dbReference>
<evidence type="ECO:0000313" key="1">
    <source>
        <dbReference type="EMBL" id="KNF04564.1"/>
    </source>
</evidence>
<evidence type="ECO:0008006" key="3">
    <source>
        <dbReference type="Google" id="ProtNLM"/>
    </source>
</evidence>
<reference evidence="2" key="1">
    <citation type="submission" date="2014-03" db="EMBL/GenBank/DDBJ databases">
        <title>The Genome Sequence of Puccinia striiformis f. sp. tritici PST-78.</title>
        <authorList>
            <consortium name="The Broad Institute Genome Sequencing Platform"/>
            <person name="Cuomo C."/>
            <person name="Hulbert S."/>
            <person name="Chen X."/>
            <person name="Walker B."/>
            <person name="Young S.K."/>
            <person name="Zeng Q."/>
            <person name="Gargeya S."/>
            <person name="Fitzgerald M."/>
            <person name="Haas B."/>
            <person name="Abouelleil A."/>
            <person name="Alvarado L."/>
            <person name="Arachchi H.M."/>
            <person name="Berlin A.M."/>
            <person name="Chapman S.B."/>
            <person name="Goldberg J."/>
            <person name="Griggs A."/>
            <person name="Gujja S."/>
            <person name="Hansen M."/>
            <person name="Howarth C."/>
            <person name="Imamovic A."/>
            <person name="Larimer J."/>
            <person name="McCowan C."/>
            <person name="Montmayeur A."/>
            <person name="Murphy C."/>
            <person name="Neiman D."/>
            <person name="Pearson M."/>
            <person name="Priest M."/>
            <person name="Roberts A."/>
            <person name="Saif S."/>
            <person name="Shea T."/>
            <person name="Sisk P."/>
            <person name="Sykes S."/>
            <person name="Wortman J."/>
            <person name="Nusbaum C."/>
            <person name="Birren B."/>
        </authorList>
    </citation>
    <scope>NUCLEOTIDE SEQUENCE [LARGE SCALE GENOMIC DNA]</scope>
    <source>
        <strain evidence="2">race PST-78</strain>
    </source>
</reference>
<organism evidence="1 2">
    <name type="scientific">Puccinia striiformis f. sp. tritici PST-78</name>
    <dbReference type="NCBI Taxonomy" id="1165861"/>
    <lineage>
        <taxon>Eukaryota</taxon>
        <taxon>Fungi</taxon>
        <taxon>Dikarya</taxon>
        <taxon>Basidiomycota</taxon>
        <taxon>Pucciniomycotina</taxon>
        <taxon>Pucciniomycetes</taxon>
        <taxon>Pucciniales</taxon>
        <taxon>Pucciniaceae</taxon>
        <taxon>Puccinia</taxon>
    </lineage>
</organism>
<dbReference type="PANTHER" id="PTHR33096">
    <property type="entry name" value="CXC2 DOMAIN-CONTAINING PROTEIN"/>
    <property type="match status" value="1"/>
</dbReference>
<proteinExistence type="predicted"/>
<sequence length="153" mass="16664">MLALPHVRGLFQRWADTILYDICPITGCEDTGLFGCFCCHDSVISFCNICKAGEGQGLSMSIIKSLFANIKPSVNVGVLYNIGSTLGKFLEKCGLLTVYLPQMTFATVVFHLYVHNWPCQLQFNPQHNNGWGLNDGEGLQSASVVEEGGSDVA</sequence>
<evidence type="ECO:0000313" key="2">
    <source>
        <dbReference type="Proteomes" id="UP000054564"/>
    </source>
</evidence>
<dbReference type="Proteomes" id="UP000054564">
    <property type="component" value="Unassembled WGS sequence"/>
</dbReference>
<dbReference type="AlphaFoldDB" id="A0A0L0VZ44"/>
<dbReference type="STRING" id="1165861.A0A0L0VZ44"/>